<dbReference type="NCBIfam" id="TIGR02376">
    <property type="entry name" value="Cu_nitrite_red"/>
    <property type="match status" value="1"/>
</dbReference>
<reference evidence="21 22" key="1">
    <citation type="submission" date="2019-06" db="EMBL/GenBank/DDBJ databases">
        <authorList>
            <person name="Le Quere A."/>
            <person name="Colella S."/>
        </authorList>
    </citation>
    <scope>NUCLEOTIDE SEQUENCE [LARGE SCALE GENOMIC DNA]</scope>
    <source>
        <strain evidence="21">EmedicaeMD41</strain>
    </source>
</reference>
<name>A0A508X570_9HYPH</name>
<dbReference type="AlphaFoldDB" id="A0A508X570"/>
<evidence type="ECO:0000313" key="22">
    <source>
        <dbReference type="Proteomes" id="UP000507954"/>
    </source>
</evidence>
<evidence type="ECO:0000256" key="18">
    <source>
        <dbReference type="RuleBase" id="RU365025"/>
    </source>
</evidence>
<feature type="binding site" description="type 1 copper site" evidence="17">
    <location>
        <position position="131"/>
    </location>
    <ligand>
        <name>Cu cation</name>
        <dbReference type="ChEBI" id="CHEBI:23378"/>
        <label>1</label>
    </ligand>
</feature>
<evidence type="ECO:0000256" key="5">
    <source>
        <dbReference type="ARBA" id="ARBA00011233"/>
    </source>
</evidence>
<comment type="catalytic activity">
    <reaction evidence="16 18">
        <text>nitric oxide + Fe(III)-[cytochrome c] + H2O = Fe(II)-[cytochrome c] + nitrite + 2 H(+)</text>
        <dbReference type="Rhea" id="RHEA:15233"/>
        <dbReference type="Rhea" id="RHEA-COMP:10350"/>
        <dbReference type="Rhea" id="RHEA-COMP:14399"/>
        <dbReference type="ChEBI" id="CHEBI:15377"/>
        <dbReference type="ChEBI" id="CHEBI:15378"/>
        <dbReference type="ChEBI" id="CHEBI:16301"/>
        <dbReference type="ChEBI" id="CHEBI:16480"/>
        <dbReference type="ChEBI" id="CHEBI:29033"/>
        <dbReference type="ChEBI" id="CHEBI:29034"/>
        <dbReference type="EC" id="1.7.2.1"/>
    </reaction>
</comment>
<keyword evidence="10" id="KW-0677">Repeat</keyword>
<keyword evidence="13 18" id="KW-0560">Oxidoreductase</keyword>
<feature type="binding site" description="type 1 copper site" evidence="17">
    <location>
        <position position="181"/>
    </location>
    <ligand>
        <name>Cu cation</name>
        <dbReference type="ChEBI" id="CHEBI:23378"/>
        <label>1</label>
    </ligand>
</feature>
<keyword evidence="9 17" id="KW-0479">Metal-binding</keyword>
<evidence type="ECO:0000259" key="19">
    <source>
        <dbReference type="Pfam" id="PF00394"/>
    </source>
</evidence>
<dbReference type="GO" id="GO:0042128">
    <property type="term" value="P:nitrate assimilation"/>
    <property type="evidence" value="ECO:0007669"/>
    <property type="project" value="UniProtKB-KW"/>
</dbReference>
<dbReference type="InterPro" id="IPR006311">
    <property type="entry name" value="TAT_signal"/>
</dbReference>
<evidence type="ECO:0000256" key="17">
    <source>
        <dbReference type="PIRSR" id="PIRSR601287-1"/>
    </source>
</evidence>
<keyword evidence="12" id="KW-0274">FAD</keyword>
<keyword evidence="14 17" id="KW-0186">Copper</keyword>
<comment type="subcellular location">
    <subcellularLocation>
        <location evidence="2">Periplasm</location>
    </subcellularLocation>
</comment>
<accession>A0A508X570</accession>
<feature type="binding site" description="type 1 copper site" evidence="17">
    <location>
        <position position="172"/>
    </location>
    <ligand>
        <name>Cu cation</name>
        <dbReference type="ChEBI" id="CHEBI:23378"/>
        <label>1</label>
    </ligand>
</feature>
<feature type="binding site" description="type 1 copper site" evidence="17">
    <location>
        <position position="186"/>
    </location>
    <ligand>
        <name>Cu cation</name>
        <dbReference type="ChEBI" id="CHEBI:23378"/>
        <label>1</label>
    </ligand>
</feature>
<dbReference type="EMBL" id="CABFNB010000149">
    <property type="protein sequence ID" value="VTZ64983.1"/>
    <property type="molecule type" value="Genomic_DNA"/>
</dbReference>
<comment type="subunit">
    <text evidence="5 18">Homotrimer.</text>
</comment>
<evidence type="ECO:0000256" key="7">
    <source>
        <dbReference type="ARBA" id="ARBA00017290"/>
    </source>
</evidence>
<organism evidence="21 22">
    <name type="scientific">Sinorhizobium medicae</name>
    <dbReference type="NCBI Taxonomy" id="110321"/>
    <lineage>
        <taxon>Bacteria</taxon>
        <taxon>Pseudomonadati</taxon>
        <taxon>Pseudomonadota</taxon>
        <taxon>Alphaproteobacteria</taxon>
        <taxon>Hyphomicrobiales</taxon>
        <taxon>Rhizobiaceae</taxon>
        <taxon>Sinorhizobium/Ensifer group</taxon>
        <taxon>Sinorhizobium</taxon>
    </lineage>
</organism>
<evidence type="ECO:0000313" key="21">
    <source>
        <dbReference type="EMBL" id="VTZ64983.1"/>
    </source>
</evidence>
<keyword evidence="15" id="KW-0534">Nitrate assimilation</keyword>
<comment type="cofactor">
    <cofactor evidence="1">
        <name>FAD</name>
        <dbReference type="ChEBI" id="CHEBI:57692"/>
    </cofactor>
</comment>
<evidence type="ECO:0000256" key="9">
    <source>
        <dbReference type="ARBA" id="ARBA00022723"/>
    </source>
</evidence>
<keyword evidence="8" id="KW-0285">Flavoprotein</keyword>
<feature type="binding site" description="type 1 copper site" evidence="17">
    <location>
        <position position="171"/>
    </location>
    <ligand>
        <name>Cu cation</name>
        <dbReference type="ChEBI" id="CHEBI:23378"/>
        <label>1</label>
    </ligand>
</feature>
<dbReference type="SUPFAM" id="SSF49503">
    <property type="entry name" value="Cupredoxins"/>
    <property type="match status" value="2"/>
</dbReference>
<dbReference type="Gene3D" id="2.60.40.420">
    <property type="entry name" value="Cupredoxins - blue copper proteins"/>
    <property type="match status" value="2"/>
</dbReference>
<protein>
    <recommendedName>
        <fullName evidence="7 18">Copper-containing nitrite reductase</fullName>
        <ecNumber evidence="6 18">1.7.2.1</ecNumber>
    </recommendedName>
</protein>
<dbReference type="InterPro" id="IPR011707">
    <property type="entry name" value="Cu-oxidase-like_N"/>
</dbReference>
<dbReference type="InterPro" id="IPR008972">
    <property type="entry name" value="Cupredoxin"/>
</dbReference>
<dbReference type="Proteomes" id="UP000507954">
    <property type="component" value="Unassembled WGS sequence"/>
</dbReference>
<feature type="domain" description="Plastocyanin-like" evidence="20">
    <location>
        <begin position="90"/>
        <end position="196"/>
    </location>
</feature>
<evidence type="ECO:0000256" key="4">
    <source>
        <dbReference type="ARBA" id="ARBA00010609"/>
    </source>
</evidence>
<evidence type="ECO:0000256" key="16">
    <source>
        <dbReference type="ARBA" id="ARBA00049340"/>
    </source>
</evidence>
<evidence type="ECO:0000256" key="3">
    <source>
        <dbReference type="ARBA" id="ARBA00005127"/>
    </source>
</evidence>
<evidence type="ECO:0000256" key="1">
    <source>
        <dbReference type="ARBA" id="ARBA00001974"/>
    </source>
</evidence>
<dbReference type="PROSITE" id="PS51318">
    <property type="entry name" value="TAT"/>
    <property type="match status" value="1"/>
</dbReference>
<dbReference type="PRINTS" id="PR00695">
    <property type="entry name" value="CUNO2RDTASE"/>
</dbReference>
<evidence type="ECO:0000256" key="13">
    <source>
        <dbReference type="ARBA" id="ARBA00023002"/>
    </source>
</evidence>
<dbReference type="CDD" id="cd11020">
    <property type="entry name" value="CuRO_1_CuNIR"/>
    <property type="match status" value="1"/>
</dbReference>
<evidence type="ECO:0000256" key="11">
    <source>
        <dbReference type="ARBA" id="ARBA00022764"/>
    </source>
</evidence>
<dbReference type="Pfam" id="PF00394">
    <property type="entry name" value="Cu-oxidase"/>
    <property type="match status" value="1"/>
</dbReference>
<dbReference type="GO" id="GO:0042597">
    <property type="term" value="C:periplasmic space"/>
    <property type="evidence" value="ECO:0007669"/>
    <property type="project" value="UniProtKB-SubCell"/>
</dbReference>
<evidence type="ECO:0000259" key="20">
    <source>
        <dbReference type="Pfam" id="PF07732"/>
    </source>
</evidence>
<dbReference type="GO" id="GO:0005507">
    <property type="term" value="F:copper ion binding"/>
    <property type="evidence" value="ECO:0007669"/>
    <property type="project" value="InterPro"/>
</dbReference>
<dbReference type="Pfam" id="PF07732">
    <property type="entry name" value="Cu-oxidase_3"/>
    <property type="match status" value="1"/>
</dbReference>
<evidence type="ECO:0000256" key="12">
    <source>
        <dbReference type="ARBA" id="ARBA00022827"/>
    </source>
</evidence>
<evidence type="ECO:0000256" key="2">
    <source>
        <dbReference type="ARBA" id="ARBA00004418"/>
    </source>
</evidence>
<dbReference type="InterPro" id="IPR001287">
    <property type="entry name" value="NO2-reductase_Cu"/>
</dbReference>
<keyword evidence="11" id="KW-0574">Periplasm</keyword>
<comment type="cofactor">
    <cofactor evidence="18">
        <name>Cu(+)</name>
        <dbReference type="ChEBI" id="CHEBI:49552"/>
    </cofactor>
    <text evidence="18">Binds 1 Cu(+) ion.</text>
</comment>
<dbReference type="UniPathway" id="UPA00652">
    <property type="reaction ID" value="UER00707"/>
</dbReference>
<proteinExistence type="inferred from homology"/>
<evidence type="ECO:0000256" key="10">
    <source>
        <dbReference type="ARBA" id="ARBA00022737"/>
    </source>
</evidence>
<feature type="binding site" description="type 1 copper site" evidence="17">
    <location>
        <position position="136"/>
    </location>
    <ligand>
        <name>Cu cation</name>
        <dbReference type="ChEBI" id="CHEBI:23378"/>
        <label>1</label>
    </ligand>
</feature>
<evidence type="ECO:0000256" key="14">
    <source>
        <dbReference type="ARBA" id="ARBA00023008"/>
    </source>
</evidence>
<feature type="domain" description="Plastocyanin-like" evidence="19">
    <location>
        <begin position="211"/>
        <end position="362"/>
    </location>
</feature>
<dbReference type="InterPro" id="IPR001117">
    <property type="entry name" value="Cu-oxidase_2nd"/>
</dbReference>
<sequence length="403" mass="43304">MSEQFQMTRRSMLAGAAIAGAVTPLIGAVAAHAEEAVGQIAHVDVASLPRVKIDLVKPPFVHAHTQKAEGRPKVVEFTLTIEEKKIVIDERGTELHAMTFNGSVPGPLMVVHQDDYVELTLINPDTNTLQHNIDFHSATGALGGGALTVVNPGDTTVLRFKATKAGVFVYHCAPPGMVPWHVTSGMNGAIMVLPREGLTDGKGKPITYDKVYYVGEQDFYVPRDANGNFKKYESAGDAYADTLEVMRTLTPTHIVFNGAVGALTGDNALKATVGERVLIVHSQANRDTRPHLIGGHGDYVWATGKFRNPPDVDQETWFIPGGTAGAAFYTFEQPGIYAYVNHNLIEAFELGAAAHFAVTGEWNDDLMTSVRAPFGHLNETGRSDACFGATGRLAVGSLGEPAW</sequence>
<evidence type="ECO:0000256" key="15">
    <source>
        <dbReference type="ARBA" id="ARBA00023063"/>
    </source>
</evidence>
<comment type="cofactor">
    <cofactor evidence="18">
        <name>Cu(2+)</name>
        <dbReference type="ChEBI" id="CHEBI:29036"/>
    </cofactor>
    <text evidence="18">Binds 1 Cu(+) ion.</text>
</comment>
<evidence type="ECO:0000256" key="6">
    <source>
        <dbReference type="ARBA" id="ARBA00011882"/>
    </source>
</evidence>
<dbReference type="EC" id="1.7.2.1" evidence="6 18"/>
<comment type="similarity">
    <text evidence="4 18">Belongs to the multicopper oxidase family.</text>
</comment>
<dbReference type="GO" id="GO:0050421">
    <property type="term" value="F:nitrite reductase (NO-forming) activity"/>
    <property type="evidence" value="ECO:0007669"/>
    <property type="project" value="UniProtKB-EC"/>
</dbReference>
<dbReference type="GO" id="GO:0019333">
    <property type="term" value="P:denitrification pathway"/>
    <property type="evidence" value="ECO:0007669"/>
    <property type="project" value="UniProtKB-UniPathway"/>
</dbReference>
<gene>
    <name evidence="21" type="primary">nirK</name>
    <name evidence="21" type="ORF">EMEDMD4_790007</name>
</gene>
<evidence type="ECO:0000256" key="8">
    <source>
        <dbReference type="ARBA" id="ARBA00022630"/>
    </source>
</evidence>
<comment type="pathway">
    <text evidence="3">Nitrogen metabolism; nitrate reduction (denitrification); dinitrogen from nitrate: step 2/4.</text>
</comment>
<feature type="binding site" description="type 1 copper site" evidence="17">
    <location>
        <position position="342"/>
    </location>
    <ligand>
        <name>Cu cation</name>
        <dbReference type="ChEBI" id="CHEBI:23378"/>
        <label>1</label>
    </ligand>
</feature>